<reference evidence="1 2" key="1">
    <citation type="journal article" date="2015" name="Biol. Direct">
        <title>Babela massiliensis, a representative of a widespread bacterial phylum with unusual adaptations to parasitism in amoebae.</title>
        <authorList>
            <person name="Pagnier I."/>
            <person name="Yutin N."/>
            <person name="Croce O."/>
            <person name="Makarova K.S."/>
            <person name="Wolf Y.I."/>
            <person name="Benamar S."/>
            <person name="Raoult D."/>
            <person name="Koonin E.V."/>
            <person name="La Scola B."/>
        </authorList>
    </citation>
    <scope>NUCLEOTIDE SEQUENCE [LARGE SCALE GENOMIC DNA]</scope>
    <source>
        <strain evidence="2">BABL1</strain>
    </source>
</reference>
<sequence>MMNKKIFVSICALGFVLFYNFSIECKSRDVNEKTCLEHRIKESKESKIDSFFDPNIDEDIKIENAFENPSMFKVWIREIGIGLLCKYYNVKGWCKKSFGKIFSFVK</sequence>
<evidence type="ECO:0000313" key="2">
    <source>
        <dbReference type="Proteomes" id="UP000018769"/>
    </source>
</evidence>
<dbReference type="HOGENOM" id="CLU_2218216_0_0_7"/>
<dbReference type="Proteomes" id="UP000018769">
    <property type="component" value="Chromosome I"/>
</dbReference>
<organism evidence="1 2">
    <name type="scientific">Candidatus Babela massiliensis</name>
    <dbReference type="NCBI Taxonomy" id="673862"/>
    <lineage>
        <taxon>Bacteria</taxon>
        <taxon>Candidatus Babelota</taxon>
        <taxon>Candidatus Babeliae</taxon>
        <taxon>Candidatus Babeliales</taxon>
        <taxon>Candidatus Babeliaceae</taxon>
        <taxon>Candidatus Babela</taxon>
    </lineage>
</organism>
<protein>
    <submittedName>
        <fullName evidence="1">Uncharacterized protein</fullName>
    </submittedName>
</protein>
<evidence type="ECO:0000313" key="1">
    <source>
        <dbReference type="EMBL" id="CDK30609.1"/>
    </source>
</evidence>
<keyword evidence="2" id="KW-1185">Reference proteome</keyword>
<dbReference type="KEGG" id="dpb:BABL1_gene_407"/>
<dbReference type="EMBL" id="HG793133">
    <property type="protein sequence ID" value="CDK30609.1"/>
    <property type="molecule type" value="Genomic_DNA"/>
</dbReference>
<dbReference type="AlphaFoldDB" id="V6DGC8"/>
<accession>V6DGC8</accession>
<name>V6DGC8_9BACT</name>
<gene>
    <name evidence="1" type="ORF">BABL1_gene_407</name>
</gene>
<dbReference type="STRING" id="673862.BABL1_gene_407"/>
<proteinExistence type="predicted"/>